<gene>
    <name evidence="2" type="ORF">ACJIZ3_014974</name>
</gene>
<proteinExistence type="predicted"/>
<dbReference type="EMBL" id="JBJXBP010000008">
    <property type="protein sequence ID" value="KAL3813706.1"/>
    <property type="molecule type" value="Genomic_DNA"/>
</dbReference>
<keyword evidence="3" id="KW-1185">Reference proteome</keyword>
<accession>A0ABD3RPK1</accession>
<evidence type="ECO:0000313" key="2">
    <source>
        <dbReference type="EMBL" id="KAL3813706.1"/>
    </source>
</evidence>
<sequence>MARGRSRGRSSGAGGAAFIKRGRSKGRGGGTESWEELIMRGPLSERCRGVSKAYARSIRNSDSCKEAWCKKLMVGCPEEYFDLDKIDQIQIYRYVSRDERVGLERGNKTIEEGMMSLPLSRRCVLVSEAYARSIQYKDSCFEDWCKKMMVGCPEKYFTLGEQHPEQRPQEFGS</sequence>
<evidence type="ECO:0000256" key="1">
    <source>
        <dbReference type="SAM" id="MobiDB-lite"/>
    </source>
</evidence>
<evidence type="ECO:0000313" key="3">
    <source>
        <dbReference type="Proteomes" id="UP001634393"/>
    </source>
</evidence>
<feature type="region of interest" description="Disordered" evidence="1">
    <location>
        <begin position="1"/>
        <end position="33"/>
    </location>
</feature>
<reference evidence="2 3" key="1">
    <citation type="submission" date="2024-12" db="EMBL/GenBank/DDBJ databases">
        <title>The unique morphological basis and parallel evolutionary history of personate flowers in Penstemon.</title>
        <authorList>
            <person name="Depatie T.H."/>
            <person name="Wessinger C.A."/>
        </authorList>
    </citation>
    <scope>NUCLEOTIDE SEQUENCE [LARGE SCALE GENOMIC DNA]</scope>
    <source>
        <strain evidence="2">WTNN_2</strain>
        <tissue evidence="2">Leaf</tissue>
    </source>
</reference>
<organism evidence="2 3">
    <name type="scientific">Penstemon smallii</name>
    <dbReference type="NCBI Taxonomy" id="265156"/>
    <lineage>
        <taxon>Eukaryota</taxon>
        <taxon>Viridiplantae</taxon>
        <taxon>Streptophyta</taxon>
        <taxon>Embryophyta</taxon>
        <taxon>Tracheophyta</taxon>
        <taxon>Spermatophyta</taxon>
        <taxon>Magnoliopsida</taxon>
        <taxon>eudicotyledons</taxon>
        <taxon>Gunneridae</taxon>
        <taxon>Pentapetalae</taxon>
        <taxon>asterids</taxon>
        <taxon>lamiids</taxon>
        <taxon>Lamiales</taxon>
        <taxon>Plantaginaceae</taxon>
        <taxon>Cheloneae</taxon>
        <taxon>Penstemon</taxon>
    </lineage>
</organism>
<dbReference type="AlphaFoldDB" id="A0ABD3RPK1"/>
<dbReference type="Proteomes" id="UP001634393">
    <property type="component" value="Unassembled WGS sequence"/>
</dbReference>
<name>A0ABD3RPK1_9LAMI</name>
<comment type="caution">
    <text evidence="2">The sequence shown here is derived from an EMBL/GenBank/DDBJ whole genome shotgun (WGS) entry which is preliminary data.</text>
</comment>
<protein>
    <submittedName>
        <fullName evidence="2">Uncharacterized protein</fullName>
    </submittedName>
</protein>